<dbReference type="HOGENOM" id="CLU_039068_4_0_11"/>
<dbReference type="SUPFAM" id="SSF53335">
    <property type="entry name" value="S-adenosyl-L-methionine-dependent methyltransferases"/>
    <property type="match status" value="1"/>
</dbReference>
<dbReference type="GO" id="GO:0008168">
    <property type="term" value="F:methyltransferase activity"/>
    <property type="evidence" value="ECO:0007669"/>
    <property type="project" value="UniProtKB-KW"/>
</dbReference>
<proteinExistence type="predicted"/>
<dbReference type="GO" id="GO:0032259">
    <property type="term" value="P:methylation"/>
    <property type="evidence" value="ECO:0007669"/>
    <property type="project" value="UniProtKB-KW"/>
</dbReference>
<dbReference type="EMBL" id="CP001840">
    <property type="protein sequence ID" value="ADP36251.1"/>
    <property type="molecule type" value="Genomic_DNA"/>
</dbReference>
<dbReference type="InterPro" id="IPR029063">
    <property type="entry name" value="SAM-dependent_MTases_sf"/>
</dbReference>
<dbReference type="Proteomes" id="UP000002312">
    <property type="component" value="Chromosome"/>
</dbReference>
<dbReference type="CDD" id="cd02440">
    <property type="entry name" value="AdoMet_MTases"/>
    <property type="match status" value="1"/>
</dbReference>
<dbReference type="PATRIC" id="fig|702459.3.peg.1233"/>
<dbReference type="InterPro" id="IPR041698">
    <property type="entry name" value="Methyltransf_25"/>
</dbReference>
<keyword evidence="3" id="KW-0808">Transferase</keyword>
<accession>A0A0H3EAW8</accession>
<sequence length="292" mass="32172">MSRDMGTQTTNTASQSTTNAQGNGGLPLPQSDRDVEHLQGHWLLARIGKRVLRPGGKKLTGRMLAKTELEGKDVVEFAPGLGRTTQLILGRKPKSYRGVDRDPQVVDIITKLTAENAPSIPTSCALHDAADTGLESESADAVIGEAMLTMQTERGKRAIIAEAYRLLRAGGTYSIHELGLQPDDLPEPVKDEVRKALARSIKVNARPLTEKEWRELLESEGFEVLWSGKEPMALLDMRRNLADEGLGGVLRILRNMLGNKDIRARVMNMKSTFHKYSKELNGIAFVVRKPAK</sequence>
<dbReference type="AlphaFoldDB" id="A0A0H3EAW8"/>
<dbReference type="Gene3D" id="3.40.50.150">
    <property type="entry name" value="Vaccinia Virus protein VP39"/>
    <property type="match status" value="1"/>
</dbReference>
<evidence type="ECO:0000256" key="1">
    <source>
        <dbReference type="SAM" id="MobiDB-lite"/>
    </source>
</evidence>
<evidence type="ECO:0000259" key="2">
    <source>
        <dbReference type="Pfam" id="PF13649"/>
    </source>
</evidence>
<gene>
    <name evidence="3" type="ordered locus">BBPR_1192</name>
</gene>
<feature type="region of interest" description="Disordered" evidence="1">
    <location>
        <begin position="1"/>
        <end position="32"/>
    </location>
</feature>
<keyword evidence="3" id="KW-0489">Methyltransferase</keyword>
<dbReference type="Pfam" id="PF13649">
    <property type="entry name" value="Methyltransf_25"/>
    <property type="match status" value="1"/>
</dbReference>
<dbReference type="OrthoDB" id="9805171at2"/>
<name>A0A0H3EAW8_BIFBP</name>
<evidence type="ECO:0000313" key="3">
    <source>
        <dbReference type="EMBL" id="ADP36251.1"/>
    </source>
</evidence>
<dbReference type="KEGG" id="bbp:BBPR_1192"/>
<evidence type="ECO:0000313" key="4">
    <source>
        <dbReference type="Proteomes" id="UP000002312"/>
    </source>
</evidence>
<organism evidence="3 4">
    <name type="scientific">Bifidobacterium bifidum (strain PRL2010)</name>
    <dbReference type="NCBI Taxonomy" id="702459"/>
    <lineage>
        <taxon>Bacteria</taxon>
        <taxon>Bacillati</taxon>
        <taxon>Actinomycetota</taxon>
        <taxon>Actinomycetes</taxon>
        <taxon>Bifidobacteriales</taxon>
        <taxon>Bifidobacteriaceae</taxon>
        <taxon>Bifidobacterium</taxon>
    </lineage>
</organism>
<reference evidence="3 4" key="1">
    <citation type="journal article" date="2010" name="Proc. Natl. Acad. Sci. U.S.A.">
        <title>Genome analysis of Bifidobacterium bifidum PRL2010 reveals metabolic pathways for host-derived glycan foraging.</title>
        <authorList>
            <person name="Turroni F."/>
            <person name="Bottacini F."/>
            <person name="Foroni E."/>
            <person name="Mulder I."/>
            <person name="Kim J.H."/>
            <person name="Zomer A."/>
            <person name="Sanchez B."/>
            <person name="Bidossi A."/>
            <person name="Ferrarini A."/>
            <person name="Giubellini V."/>
            <person name="Delledonne M."/>
            <person name="Henrissat B."/>
            <person name="Coutinho P."/>
            <person name="Oggioni M."/>
            <person name="Fitzgerald G.F."/>
            <person name="Mills D."/>
            <person name="Margolles A."/>
            <person name="Kelly D."/>
            <person name="van Sinderen D."/>
            <person name="Ventura M."/>
        </authorList>
    </citation>
    <scope>NUCLEOTIDE SEQUENCE [LARGE SCALE GENOMIC DNA]</scope>
    <source>
        <strain evidence="3 4">PRL2010</strain>
    </source>
</reference>
<feature type="domain" description="Methyltransferase" evidence="2">
    <location>
        <begin position="74"/>
        <end position="171"/>
    </location>
</feature>
<protein>
    <submittedName>
        <fullName evidence="3">Methyltransferase type 11</fullName>
    </submittedName>
</protein>
<dbReference type="eggNOG" id="COG0030">
    <property type="taxonomic scope" value="Bacteria"/>
</dbReference>
<feature type="compositionally biased region" description="Low complexity" evidence="1">
    <location>
        <begin position="7"/>
        <end position="20"/>
    </location>
</feature>